<dbReference type="PANTHER" id="PTHR46082">
    <property type="entry name" value="ATP/GTP-BINDING PROTEIN-RELATED"/>
    <property type="match status" value="1"/>
</dbReference>
<dbReference type="SMART" id="SM00028">
    <property type="entry name" value="TPR"/>
    <property type="match status" value="4"/>
</dbReference>
<dbReference type="Gene3D" id="3.40.50.300">
    <property type="entry name" value="P-loop containing nucleotide triphosphate hydrolases"/>
    <property type="match status" value="1"/>
</dbReference>
<dbReference type="InterPro" id="IPR011990">
    <property type="entry name" value="TPR-like_helical_dom_sf"/>
</dbReference>
<dbReference type="AlphaFoldDB" id="A0A1C4XMM5"/>
<name>A0A1C4XMM5_9ACTN</name>
<dbReference type="InterPro" id="IPR027417">
    <property type="entry name" value="P-loop_NTPase"/>
</dbReference>
<evidence type="ECO:0000313" key="2">
    <source>
        <dbReference type="Proteomes" id="UP000198224"/>
    </source>
</evidence>
<dbReference type="PANTHER" id="PTHR46082:SF6">
    <property type="entry name" value="AAA+ ATPASE DOMAIN-CONTAINING PROTEIN-RELATED"/>
    <property type="match status" value="1"/>
</dbReference>
<keyword evidence="2" id="KW-1185">Reference proteome</keyword>
<dbReference type="SUPFAM" id="SSF52540">
    <property type="entry name" value="P-loop containing nucleoside triphosphate hydrolases"/>
    <property type="match status" value="1"/>
</dbReference>
<dbReference type="Proteomes" id="UP000198224">
    <property type="component" value="Chromosome I"/>
</dbReference>
<proteinExistence type="predicted"/>
<dbReference type="SUPFAM" id="SSF48452">
    <property type="entry name" value="TPR-like"/>
    <property type="match status" value="2"/>
</dbReference>
<dbReference type="Pfam" id="PF13424">
    <property type="entry name" value="TPR_12"/>
    <property type="match status" value="2"/>
</dbReference>
<accession>A0A1C4XMM5</accession>
<dbReference type="RefSeq" id="WP_088989080.1">
    <property type="nucleotide sequence ID" value="NZ_LT607409.1"/>
</dbReference>
<dbReference type="InterPro" id="IPR053137">
    <property type="entry name" value="NLR-like"/>
</dbReference>
<dbReference type="InterPro" id="IPR019734">
    <property type="entry name" value="TPR_rpt"/>
</dbReference>
<evidence type="ECO:0000313" key="1">
    <source>
        <dbReference type="EMBL" id="SCF09626.1"/>
    </source>
</evidence>
<dbReference type="EMBL" id="LT607409">
    <property type="protein sequence ID" value="SCF09626.1"/>
    <property type="molecule type" value="Genomic_DNA"/>
</dbReference>
<dbReference type="Gene3D" id="1.25.40.10">
    <property type="entry name" value="Tetratricopeptide repeat domain"/>
    <property type="match status" value="2"/>
</dbReference>
<sequence length="738" mass="80643">MESILQSWPEWGSWVLLTLGAAVLGAAGTRVSDAAVSGIGQLFGRARVEVYYIPLPVRNILIAEKRQVATIRRTVRRCAGLCILTGMPGIGKSQAAVQYAHRHRRRYQIVWWINASSAEDVVSGFGQLAGAARLVQPDDPRTPVALANDVKTWLEGRRRWLLIFDNARHTDVLLSLMPRRVRTGHIIITSNNPVWDDHQKSVVEAAVPSLQEGSAYLVDRTKNRDLDGARMVASELGCLPLALDQAASYIRVTHIPYRDYLEHLQQSARHLMERSAILSASHYSVIHSLDAAIQGAAAISRDAPAVLGTASYLDNSAVPLQLLREATNLDALRFSEAVAALNRYSLISMARGEDVISVHYLIQTLTRESQPEERGQQLLAALLGVLVRRFPERPWDVTVWPRAAPIFSHMLAASQHGRRLGMRSEEMGDAAHACGRFAWSIGELPVADELFVAASDIYLDASGRDLGRKAAAALNDQAVVLSDYGRPREALRLHARARAISRQLDGPESAVYAWATTGAACALRDLGHPQLAIDLFDESTAIYTAMSPPHPDLWWARSGRAGARADLEDYPAAVAEHSAVLADRRAALGEQHPEVARSHHSVAWAYYGDGRYHDSREAFVSAVRAREMSLGHGHLHTARSWTGLAIAEQALGDSAAAVPLLESAVALQTRMLDDHHLDLAWTRLGLARLAMSREERDSARALLHAASRTAAAAPGRTALLRRDIAAAMGALEGGQLEH</sequence>
<organism evidence="1 2">
    <name type="scientific">Micromonospora chokoriensis</name>
    <dbReference type="NCBI Taxonomy" id="356851"/>
    <lineage>
        <taxon>Bacteria</taxon>
        <taxon>Bacillati</taxon>
        <taxon>Actinomycetota</taxon>
        <taxon>Actinomycetes</taxon>
        <taxon>Micromonosporales</taxon>
        <taxon>Micromonosporaceae</taxon>
        <taxon>Micromonospora</taxon>
    </lineage>
</organism>
<reference evidence="2" key="1">
    <citation type="submission" date="2016-06" db="EMBL/GenBank/DDBJ databases">
        <authorList>
            <person name="Varghese N."/>
            <person name="Submissions Spin"/>
        </authorList>
    </citation>
    <scope>NUCLEOTIDE SEQUENCE [LARGE SCALE GENOMIC DNA]</scope>
    <source>
        <strain evidence="2">DSM 45160</strain>
    </source>
</reference>
<protein>
    <submittedName>
        <fullName evidence="1">Tetratricopeptide repeat-containing protein</fullName>
    </submittedName>
</protein>
<gene>
    <name evidence="1" type="ORF">GA0070612_3760</name>
</gene>